<dbReference type="GO" id="GO:0003678">
    <property type="term" value="F:DNA helicase activity"/>
    <property type="evidence" value="ECO:0007669"/>
    <property type="project" value="InterPro"/>
</dbReference>
<evidence type="ECO:0000256" key="10">
    <source>
        <dbReference type="ARBA" id="ARBA00038058"/>
    </source>
</evidence>
<dbReference type="GO" id="GO:0005524">
    <property type="term" value="F:ATP binding"/>
    <property type="evidence" value="ECO:0007669"/>
    <property type="project" value="UniProtKB-KW"/>
</dbReference>
<dbReference type="RefSeq" id="WP_094291040.1">
    <property type="nucleotide sequence ID" value="NZ_NOIG01000011.1"/>
</dbReference>
<feature type="domain" description="Helicase ATP-binding" evidence="11">
    <location>
        <begin position="16"/>
        <end position="292"/>
    </location>
</feature>
<dbReference type="Pfam" id="PF13307">
    <property type="entry name" value="Helicase_C_2"/>
    <property type="match status" value="1"/>
</dbReference>
<keyword evidence="8" id="KW-0238">DNA-binding</keyword>
<evidence type="ECO:0000313" key="12">
    <source>
        <dbReference type="EMBL" id="OYD48814.1"/>
    </source>
</evidence>
<gene>
    <name evidence="12" type="ORF">CBY09_18560</name>
</gene>
<dbReference type="PANTHER" id="PTHR11472:SF34">
    <property type="entry name" value="REGULATOR OF TELOMERE ELONGATION HELICASE 1"/>
    <property type="match status" value="1"/>
</dbReference>
<dbReference type="GO" id="GO:0006281">
    <property type="term" value="P:DNA repair"/>
    <property type="evidence" value="ECO:0007669"/>
    <property type="project" value="TreeGrafter"/>
</dbReference>
<dbReference type="PANTHER" id="PTHR11472">
    <property type="entry name" value="DNA REPAIR DEAD HELICASE RAD3/XP-D SUBFAMILY MEMBER"/>
    <property type="match status" value="1"/>
</dbReference>
<dbReference type="SMART" id="SM00491">
    <property type="entry name" value="HELICc2"/>
    <property type="match status" value="1"/>
</dbReference>
<comment type="similarity">
    <text evidence="10">Belongs to the helicase family. DinG subfamily.</text>
</comment>
<dbReference type="InterPro" id="IPR014013">
    <property type="entry name" value="Helic_SF1/SF2_ATP-bd_DinG/Rad3"/>
</dbReference>
<dbReference type="InterPro" id="IPR010614">
    <property type="entry name" value="RAD3-like_helicase_DEAD"/>
</dbReference>
<evidence type="ECO:0000256" key="7">
    <source>
        <dbReference type="ARBA" id="ARBA00023014"/>
    </source>
</evidence>
<keyword evidence="9" id="KW-0413">Isomerase</keyword>
<dbReference type="InterPro" id="IPR027417">
    <property type="entry name" value="P-loop_NTPase"/>
</dbReference>
<comment type="caution">
    <text evidence="12">The sequence shown here is derived from an EMBL/GenBank/DDBJ whole genome shotgun (WGS) entry which is preliminary data.</text>
</comment>
<keyword evidence="3" id="KW-0378">Hydrolase</keyword>
<dbReference type="GO" id="GO:0016818">
    <property type="term" value="F:hydrolase activity, acting on acid anhydrides, in phosphorus-containing anhydrides"/>
    <property type="evidence" value="ECO:0007669"/>
    <property type="project" value="InterPro"/>
</dbReference>
<evidence type="ECO:0000256" key="5">
    <source>
        <dbReference type="ARBA" id="ARBA00022840"/>
    </source>
</evidence>
<dbReference type="InterPro" id="IPR006555">
    <property type="entry name" value="ATP-dep_Helicase_C"/>
</dbReference>
<evidence type="ECO:0000256" key="6">
    <source>
        <dbReference type="ARBA" id="ARBA00023004"/>
    </source>
</evidence>
<dbReference type="GO" id="GO:0046872">
    <property type="term" value="F:metal ion binding"/>
    <property type="evidence" value="ECO:0007669"/>
    <property type="project" value="UniProtKB-KW"/>
</dbReference>
<keyword evidence="13" id="KW-1185">Reference proteome</keyword>
<dbReference type="Pfam" id="PF06733">
    <property type="entry name" value="DEAD_2"/>
    <property type="match status" value="1"/>
</dbReference>
<keyword evidence="5" id="KW-0067">ATP-binding</keyword>
<dbReference type="GO" id="GO:0051536">
    <property type="term" value="F:iron-sulfur cluster binding"/>
    <property type="evidence" value="ECO:0007669"/>
    <property type="project" value="UniProtKB-KW"/>
</dbReference>
<dbReference type="OrthoDB" id="9805194at2"/>
<keyword evidence="6" id="KW-0408">Iron</keyword>
<evidence type="ECO:0000313" key="13">
    <source>
        <dbReference type="Proteomes" id="UP000215441"/>
    </source>
</evidence>
<dbReference type="PROSITE" id="PS51193">
    <property type="entry name" value="HELICASE_ATP_BIND_2"/>
    <property type="match status" value="1"/>
</dbReference>
<dbReference type="GO" id="GO:0003677">
    <property type="term" value="F:DNA binding"/>
    <property type="evidence" value="ECO:0007669"/>
    <property type="project" value="UniProtKB-KW"/>
</dbReference>
<evidence type="ECO:0000256" key="3">
    <source>
        <dbReference type="ARBA" id="ARBA00022801"/>
    </source>
</evidence>
<dbReference type="SUPFAM" id="SSF52540">
    <property type="entry name" value="P-loop containing nucleoside triphosphate hydrolases"/>
    <property type="match status" value="2"/>
</dbReference>
<dbReference type="EMBL" id="NOIG01000011">
    <property type="protein sequence ID" value="OYD48814.1"/>
    <property type="molecule type" value="Genomic_DNA"/>
</dbReference>
<dbReference type="InterPro" id="IPR045028">
    <property type="entry name" value="DinG/Rad3-like"/>
</dbReference>
<organism evidence="12 13">
    <name type="scientific">Acidovorax kalamii</name>
    <dbReference type="NCBI Taxonomy" id="2004485"/>
    <lineage>
        <taxon>Bacteria</taxon>
        <taxon>Pseudomonadati</taxon>
        <taxon>Pseudomonadota</taxon>
        <taxon>Betaproteobacteria</taxon>
        <taxon>Burkholderiales</taxon>
        <taxon>Comamonadaceae</taxon>
        <taxon>Acidovorax</taxon>
    </lineage>
</organism>
<sequence>MSLVDMVAEVFAAGGVLERAEAHFQPREGQTQMACAVARTIEAGGALVVEAGTGVGKTFSYLVPALLSGERVLLSTATKALQDQLFARDLPWLVETLGMPVRMALLKGRSSYLCLYRMELARQDAQAQDRGVARVLAKVEDWSHHTQSGDLAELTGLDDRSPVIPLVTSTRENCLGSQCPQFRPCHVHRARREALAADIVVINHHLFFADVAVRESGMAELLPTVRVVVFDEAHQINETGVQFLGTQLSTGQVTDFSRDLLAAGLQHARGLADWVGLSRRVELSAQDLRLVARTVTGATKLRWADDAPEGFPAEHWHGALRGVALACAQAQEALDTVSEIAPDFVRLYERGSELLARLARFSGPSDPEVVRWVDVGTQLRLVESPLDIADAMRTRLLGAPAEASEGAGGDGWPDDSSAGPGRAWIFTSATLGDDERLSWFTERAGLQEAQILRVASPFDYPAQAALYVPRHLPSPADPAHSPALAQWVGQAAERLGGRTLVLTTTLKALRAVGDALQKRFVSSGALEVLVQGEWPKRRLMERFREGADHGQPGCVLVASATFWEGFDVPGDALQLVVIDKLPFPPPGDPLVEARTQRIEKAGGKAFKAYALPEAAVALKQGAGRLIRRESDRGILVVGDTRLVTMGYGKRLLAALPPMRRLESEEAFEEALQALLTRPSTTDPTCP</sequence>
<accession>A0A235EIH9</accession>
<dbReference type="Proteomes" id="UP000215441">
    <property type="component" value="Unassembled WGS sequence"/>
</dbReference>
<evidence type="ECO:0000259" key="11">
    <source>
        <dbReference type="PROSITE" id="PS51193"/>
    </source>
</evidence>
<dbReference type="SMART" id="SM00487">
    <property type="entry name" value="DEXDc"/>
    <property type="match status" value="1"/>
</dbReference>
<protein>
    <submittedName>
        <fullName evidence="12">Helicase</fullName>
    </submittedName>
</protein>
<dbReference type="AlphaFoldDB" id="A0A235EIH9"/>
<keyword evidence="7" id="KW-0411">Iron-sulfur</keyword>
<keyword evidence="1" id="KW-0479">Metal-binding</keyword>
<name>A0A235EIH9_9BURK</name>
<evidence type="ECO:0000256" key="9">
    <source>
        <dbReference type="ARBA" id="ARBA00023235"/>
    </source>
</evidence>
<evidence type="ECO:0000256" key="4">
    <source>
        <dbReference type="ARBA" id="ARBA00022806"/>
    </source>
</evidence>
<evidence type="ECO:0000256" key="8">
    <source>
        <dbReference type="ARBA" id="ARBA00023125"/>
    </source>
</evidence>
<dbReference type="Gene3D" id="3.40.50.300">
    <property type="entry name" value="P-loop containing nucleotide triphosphate hydrolases"/>
    <property type="match status" value="2"/>
</dbReference>
<reference evidence="12 13" key="1">
    <citation type="submission" date="2017-07" db="EMBL/GenBank/DDBJ databases">
        <title>Acidovorax KNDSW TSA 6 genome sequence and assembly.</title>
        <authorList>
            <person name="Mayilraj S."/>
        </authorList>
    </citation>
    <scope>NUCLEOTIDE SEQUENCE [LARGE SCALE GENOMIC DNA]</scope>
    <source>
        <strain evidence="12 13">KNDSW-TSA6</strain>
    </source>
</reference>
<evidence type="ECO:0000256" key="1">
    <source>
        <dbReference type="ARBA" id="ARBA00022723"/>
    </source>
</evidence>
<dbReference type="InterPro" id="IPR014001">
    <property type="entry name" value="Helicase_ATP-bd"/>
</dbReference>
<evidence type="ECO:0000256" key="2">
    <source>
        <dbReference type="ARBA" id="ARBA00022741"/>
    </source>
</evidence>
<keyword evidence="2" id="KW-0547">Nucleotide-binding</keyword>
<proteinExistence type="inferred from homology"/>
<keyword evidence="4 12" id="KW-0347">Helicase</keyword>